<proteinExistence type="predicted"/>
<dbReference type="Gene3D" id="3.30.565.40">
    <property type="entry name" value="Fervidobacterium nodosum Rt17-B1 like"/>
    <property type="match status" value="1"/>
</dbReference>
<dbReference type="Proteomes" id="UP000323521">
    <property type="component" value="Chromosome"/>
</dbReference>
<evidence type="ECO:0000259" key="1">
    <source>
        <dbReference type="Pfam" id="PF11738"/>
    </source>
</evidence>
<accession>A0A3G1L1K5</accession>
<protein>
    <recommendedName>
        <fullName evidence="5">DUF3298 and DUF4163 domain-containing protein</fullName>
    </recommendedName>
</protein>
<evidence type="ECO:0000313" key="3">
    <source>
        <dbReference type="EMBL" id="ATW28530.1"/>
    </source>
</evidence>
<dbReference type="EMBL" id="CP017634">
    <property type="protein sequence ID" value="ATW28530.1"/>
    <property type="molecule type" value="Genomic_DNA"/>
</dbReference>
<sequence length="202" mass="23019">MTKLPVQVNTVHLVNPRLDSFYPVIRGITDKEVEKKINDTILRMVYDLMRQQGYFEDKNTTITASYEIKNNQRGILSLSLLNYAFSGGAHGLTIIKSPTFSVETGKLYTLKDLFKPGADYVARLSQLVKAQIIARDVPVFEEFTQIKPDQDYYIADKALVIYFQLYDITPYAYGFPYFPISVYDIQDIIDEEGPLGAMLGSF</sequence>
<dbReference type="InterPro" id="IPR037126">
    <property type="entry name" value="PdaC/RsiV-like_sf"/>
</dbReference>
<feature type="domain" description="DUF3298" evidence="1">
    <location>
        <begin position="111"/>
        <end position="181"/>
    </location>
</feature>
<feature type="domain" description="Deacetylase PdaC" evidence="2">
    <location>
        <begin position="22"/>
        <end position="93"/>
    </location>
</feature>
<name>A0A3G1L1K5_FORW1</name>
<dbReference type="InterPro" id="IPR021729">
    <property type="entry name" value="DUF3298"/>
</dbReference>
<reference evidence="3 4" key="1">
    <citation type="submission" date="2016-10" db="EMBL/GenBank/DDBJ databases">
        <title>Complete Genome Sequence of Peptococcaceae strain DCMF.</title>
        <authorList>
            <person name="Edwards R.J."/>
            <person name="Holland S.I."/>
            <person name="Deshpande N.P."/>
            <person name="Wong Y.K."/>
            <person name="Ertan H."/>
            <person name="Manefield M."/>
            <person name="Russell T.L."/>
            <person name="Lee M.J."/>
        </authorList>
    </citation>
    <scope>NUCLEOTIDE SEQUENCE [LARGE SCALE GENOMIC DNA]</scope>
    <source>
        <strain evidence="3 4">DCMF</strain>
    </source>
</reference>
<dbReference type="Pfam" id="PF13739">
    <property type="entry name" value="PdaC"/>
    <property type="match status" value="1"/>
</dbReference>
<gene>
    <name evidence="3" type="ORF">DCMF_10795</name>
</gene>
<dbReference type="AlphaFoldDB" id="A0A3G1L1K5"/>
<evidence type="ECO:0000259" key="2">
    <source>
        <dbReference type="Pfam" id="PF13739"/>
    </source>
</evidence>
<keyword evidence="4" id="KW-1185">Reference proteome</keyword>
<evidence type="ECO:0000313" key="4">
    <source>
        <dbReference type="Proteomes" id="UP000323521"/>
    </source>
</evidence>
<dbReference type="InterPro" id="IPR025303">
    <property type="entry name" value="PdaC"/>
</dbReference>
<dbReference type="Pfam" id="PF11738">
    <property type="entry name" value="DUF3298"/>
    <property type="match status" value="1"/>
</dbReference>
<evidence type="ECO:0008006" key="5">
    <source>
        <dbReference type="Google" id="ProtNLM"/>
    </source>
</evidence>
<organism evidence="3 4">
    <name type="scientific">Formimonas warabiya</name>
    <dbReference type="NCBI Taxonomy" id="1761012"/>
    <lineage>
        <taxon>Bacteria</taxon>
        <taxon>Bacillati</taxon>
        <taxon>Bacillota</taxon>
        <taxon>Clostridia</taxon>
        <taxon>Eubacteriales</taxon>
        <taxon>Peptococcaceae</taxon>
        <taxon>Candidatus Formimonas</taxon>
    </lineage>
</organism>
<dbReference type="KEGG" id="fwa:DCMF_10795"/>
<dbReference type="Gene3D" id="3.90.640.20">
    <property type="entry name" value="Heat-shock cognate protein, ATPase"/>
    <property type="match status" value="1"/>
</dbReference>